<sequence>MKNTFKYAFYALIIILSGVLLSGCTISEEKIAQYNQLVSDADLLIEGKEYSSAMEKLSDAAELIPSKYDAYERIVEILITKNRLGDAKRLIDESASKLDDRDRGTLYVMLGKKYYQQRDYKNALICYELSKGISDGVENVDLEMAKVYLQQGNIEKAKSLLKGNYGEDFRTEAKLIYSYVLSTTDKEKALNEIKDIQPEDEWKEAYSQWNDVLKSLDNDELYNSAKLAKVYLDSGYPSLAIYILEPKKADMEEYIDGLYLLGKAYYENGKYQESLDTLLGVTTLSKLNQYLYWIVARNYFMLNNINEATSYYDSAVSYGGDSGEVKLYQEYLDLLIENNQTTKAESILRSAERIFDEPWVNIYYIKLSYLTKQSEKTKYYSDRIEYEELEGNYKKEYLFWKSKISIENSQLDDAKRTLDLFWELDKYDPRYNLLMSQLRFQEGSLDESRTFAKKAIEYDTQRVVTDEAQKLLARID</sequence>
<comment type="caution">
    <text evidence="3">The sequence shown here is derived from an EMBL/GenBank/DDBJ whole genome shotgun (WGS) entry which is preliminary data.</text>
</comment>
<keyword evidence="1" id="KW-0677">Repeat</keyword>
<organism evidence="3 4">
    <name type="scientific">Candidatus Dojkabacteria bacterium HGW-Dojkabacteria-1</name>
    <dbReference type="NCBI Taxonomy" id="2013761"/>
    <lineage>
        <taxon>Bacteria</taxon>
        <taxon>Candidatus Dojkabacteria</taxon>
    </lineage>
</organism>
<keyword evidence="2" id="KW-0802">TPR repeat</keyword>
<gene>
    <name evidence="3" type="ORF">CVU76_00705</name>
</gene>
<dbReference type="Proteomes" id="UP000233417">
    <property type="component" value="Unassembled WGS sequence"/>
</dbReference>
<dbReference type="PANTHER" id="PTHR44186:SF1">
    <property type="entry name" value="BARDET-BIEDL SYNDROME 4 PROTEIN"/>
    <property type="match status" value="1"/>
</dbReference>
<reference evidence="3 4" key="1">
    <citation type="journal article" date="2017" name="ISME J.">
        <title>Potential for microbial H2 and metal transformations associated with novel bacteria and archaea in deep terrestrial subsurface sediments.</title>
        <authorList>
            <person name="Hernsdorf A.W."/>
            <person name="Amano Y."/>
            <person name="Miyakawa K."/>
            <person name="Ise K."/>
            <person name="Suzuki Y."/>
            <person name="Anantharaman K."/>
            <person name="Probst A."/>
            <person name="Burstein D."/>
            <person name="Thomas B.C."/>
            <person name="Banfield J.F."/>
        </authorList>
    </citation>
    <scope>NUCLEOTIDE SEQUENCE [LARGE SCALE GENOMIC DNA]</scope>
    <source>
        <strain evidence="3">HGW-Dojkabacteria-1</strain>
    </source>
</reference>
<dbReference type="PROSITE" id="PS51257">
    <property type="entry name" value="PROKAR_LIPOPROTEIN"/>
    <property type="match status" value="1"/>
</dbReference>
<dbReference type="Gene3D" id="1.25.40.10">
    <property type="entry name" value="Tetratricopeptide repeat domain"/>
    <property type="match status" value="2"/>
</dbReference>
<name>A0A2N2F2Z8_9BACT</name>
<proteinExistence type="predicted"/>
<dbReference type="PANTHER" id="PTHR44186">
    <property type="match status" value="1"/>
</dbReference>
<evidence type="ECO:0000313" key="3">
    <source>
        <dbReference type="EMBL" id="PKN02549.1"/>
    </source>
</evidence>
<dbReference type="AlphaFoldDB" id="A0A2N2F2Z8"/>
<evidence type="ECO:0000313" key="4">
    <source>
        <dbReference type="Proteomes" id="UP000233417"/>
    </source>
</evidence>
<accession>A0A2N2F2Z8</accession>
<dbReference type="EMBL" id="PHAO01000001">
    <property type="protein sequence ID" value="PKN02549.1"/>
    <property type="molecule type" value="Genomic_DNA"/>
</dbReference>
<dbReference type="InterPro" id="IPR011990">
    <property type="entry name" value="TPR-like_helical_dom_sf"/>
</dbReference>
<evidence type="ECO:0000256" key="1">
    <source>
        <dbReference type="ARBA" id="ARBA00022737"/>
    </source>
</evidence>
<dbReference type="SUPFAM" id="SSF48452">
    <property type="entry name" value="TPR-like"/>
    <property type="match status" value="1"/>
</dbReference>
<evidence type="ECO:0008006" key="5">
    <source>
        <dbReference type="Google" id="ProtNLM"/>
    </source>
</evidence>
<protein>
    <recommendedName>
        <fullName evidence="5">Tetratricopeptide repeat-like domain-containing protein</fullName>
    </recommendedName>
</protein>
<evidence type="ECO:0000256" key="2">
    <source>
        <dbReference type="ARBA" id="ARBA00022803"/>
    </source>
</evidence>